<dbReference type="SMART" id="SM00298">
    <property type="entry name" value="CHROMO"/>
    <property type="match status" value="2"/>
</dbReference>
<dbReference type="STRING" id="387005.A0A183I3Y1"/>
<dbReference type="SUPFAM" id="SSF54160">
    <property type="entry name" value="Chromo domain-like"/>
    <property type="match status" value="3"/>
</dbReference>
<evidence type="ECO:0000256" key="4">
    <source>
        <dbReference type="ARBA" id="ARBA00023163"/>
    </source>
</evidence>
<dbReference type="SMART" id="SM00300">
    <property type="entry name" value="ChSh"/>
    <property type="match status" value="2"/>
</dbReference>
<evidence type="ECO:0000259" key="7">
    <source>
        <dbReference type="PROSITE" id="PS50013"/>
    </source>
</evidence>
<evidence type="ECO:0000256" key="5">
    <source>
        <dbReference type="ARBA" id="ARBA00023242"/>
    </source>
</evidence>
<evidence type="ECO:0000256" key="1">
    <source>
        <dbReference type="ARBA" id="ARBA00004123"/>
    </source>
</evidence>
<evidence type="ECO:0000256" key="6">
    <source>
        <dbReference type="ARBA" id="ARBA00073803"/>
    </source>
</evidence>
<name>A0A183I3Y1_9BILA</name>
<dbReference type="InterPro" id="IPR000953">
    <property type="entry name" value="Chromo/chromo_shadow_dom"/>
</dbReference>
<keyword evidence="3" id="KW-0805">Transcription regulation</keyword>
<evidence type="ECO:0000313" key="10">
    <source>
        <dbReference type="WBParaSite" id="OFLC_0001445101-mRNA-1"/>
    </source>
</evidence>
<dbReference type="GO" id="GO:0005634">
    <property type="term" value="C:nucleus"/>
    <property type="evidence" value="ECO:0007669"/>
    <property type="project" value="UniProtKB-SubCell"/>
</dbReference>
<accession>A0A183I3Y1</accession>
<dbReference type="Gene3D" id="2.40.50.40">
    <property type="match status" value="3"/>
</dbReference>
<dbReference type="InterPro" id="IPR017984">
    <property type="entry name" value="Chromo_dom_subgr"/>
</dbReference>
<evidence type="ECO:0000256" key="3">
    <source>
        <dbReference type="ARBA" id="ARBA00023015"/>
    </source>
</evidence>
<comment type="subcellular location">
    <subcellularLocation>
        <location evidence="1">Nucleus</location>
    </subcellularLocation>
</comment>
<gene>
    <name evidence="8" type="ORF">OFLC_LOCUS14443</name>
</gene>
<dbReference type="InterPro" id="IPR051219">
    <property type="entry name" value="Heterochromatin_chromo-domain"/>
</dbReference>
<evidence type="ECO:0000313" key="9">
    <source>
        <dbReference type="Proteomes" id="UP000267606"/>
    </source>
</evidence>
<protein>
    <recommendedName>
        <fullName evidence="6">Heterochromatin protein 1</fullName>
    </recommendedName>
</protein>
<feature type="domain" description="Chromo" evidence="7">
    <location>
        <begin position="12"/>
        <end position="70"/>
    </location>
</feature>
<sequence length="224" mass="26545">MENRDFFQDQEYVVEKIIDKRIRNGVTEYYLSWKGFPSSENTWEPEENLDCPDLIQAFEVQEKRTKEQKRAKSLERLGRGFFDREKRTKEQKRAKSLERLGRDFFDRGLEPERIIGATNSSGELELLIKWKGNDMANLIPAKIANEKCPQIVIKFYEEHFQWNNCAQVGELELLIKWQGTDMANLIPAKIANEKCPQIVIKFYEEHFEWNNCAQKYTAQDIDLR</sequence>
<feature type="domain" description="Chromo" evidence="7">
    <location>
        <begin position="167"/>
        <end position="214"/>
    </location>
</feature>
<dbReference type="AlphaFoldDB" id="A0A183I3Y1"/>
<dbReference type="GO" id="GO:0003682">
    <property type="term" value="F:chromatin binding"/>
    <property type="evidence" value="ECO:0007669"/>
    <property type="project" value="UniProtKB-ARBA"/>
</dbReference>
<dbReference type="InterPro" id="IPR016197">
    <property type="entry name" value="Chromo-like_dom_sf"/>
</dbReference>
<keyword evidence="5" id="KW-0539">Nucleus</keyword>
<feature type="domain" description="Chromo" evidence="7">
    <location>
        <begin position="109"/>
        <end position="167"/>
    </location>
</feature>
<evidence type="ECO:0000256" key="2">
    <source>
        <dbReference type="ARBA" id="ARBA00022737"/>
    </source>
</evidence>
<dbReference type="CDD" id="cd18631">
    <property type="entry name" value="CD_HP1_like"/>
    <property type="match status" value="1"/>
</dbReference>
<organism evidence="10">
    <name type="scientific">Onchocerca flexuosa</name>
    <dbReference type="NCBI Taxonomy" id="387005"/>
    <lineage>
        <taxon>Eukaryota</taxon>
        <taxon>Metazoa</taxon>
        <taxon>Ecdysozoa</taxon>
        <taxon>Nematoda</taxon>
        <taxon>Chromadorea</taxon>
        <taxon>Rhabditida</taxon>
        <taxon>Spirurina</taxon>
        <taxon>Spiruromorpha</taxon>
        <taxon>Filarioidea</taxon>
        <taxon>Onchocercidae</taxon>
        <taxon>Onchocerca</taxon>
    </lineage>
</organism>
<dbReference type="FunFam" id="2.40.50.40:FF:000031">
    <property type="entry name" value="Heterochromatin protein 1"/>
    <property type="match status" value="1"/>
</dbReference>
<dbReference type="WBParaSite" id="OFLC_0001445101-mRNA-1">
    <property type="protein sequence ID" value="OFLC_0001445101-mRNA-1"/>
    <property type="gene ID" value="OFLC_0001445101"/>
</dbReference>
<reference evidence="10" key="1">
    <citation type="submission" date="2016-06" db="UniProtKB">
        <authorList>
            <consortium name="WormBaseParasite"/>
        </authorList>
    </citation>
    <scope>IDENTIFICATION</scope>
</reference>
<dbReference type="EMBL" id="UZAJ01040861">
    <property type="protein sequence ID" value="VDP17066.1"/>
    <property type="molecule type" value="Genomic_DNA"/>
</dbReference>
<dbReference type="Pfam" id="PF01393">
    <property type="entry name" value="Chromo_shadow"/>
    <property type="match status" value="2"/>
</dbReference>
<dbReference type="PROSITE" id="PS50013">
    <property type="entry name" value="CHROMO_2"/>
    <property type="match status" value="3"/>
</dbReference>
<dbReference type="FunFam" id="2.40.50.40:FF:000007">
    <property type="entry name" value="Chromobox protein homolog 1"/>
    <property type="match status" value="1"/>
</dbReference>
<proteinExistence type="predicted"/>
<reference evidence="8 9" key="2">
    <citation type="submission" date="2018-11" db="EMBL/GenBank/DDBJ databases">
        <authorList>
            <consortium name="Pathogen Informatics"/>
        </authorList>
    </citation>
    <scope>NUCLEOTIDE SEQUENCE [LARGE SCALE GENOMIC DNA]</scope>
</reference>
<dbReference type="PRINTS" id="PR00504">
    <property type="entry name" value="CHROMODOMAIN"/>
</dbReference>
<keyword evidence="4" id="KW-0804">Transcription</keyword>
<dbReference type="Pfam" id="PF00385">
    <property type="entry name" value="Chromo"/>
    <property type="match status" value="1"/>
</dbReference>
<dbReference type="GO" id="GO:0031507">
    <property type="term" value="P:heterochromatin formation"/>
    <property type="evidence" value="ECO:0007669"/>
    <property type="project" value="UniProtKB-ARBA"/>
</dbReference>
<keyword evidence="2" id="KW-0677">Repeat</keyword>
<dbReference type="InterPro" id="IPR008251">
    <property type="entry name" value="Chromo_shadow_dom"/>
</dbReference>
<dbReference type="CDD" id="cd00034">
    <property type="entry name" value="CSD"/>
    <property type="match status" value="2"/>
</dbReference>
<dbReference type="Proteomes" id="UP000267606">
    <property type="component" value="Unassembled WGS sequence"/>
</dbReference>
<evidence type="ECO:0000313" key="8">
    <source>
        <dbReference type="EMBL" id="VDP17066.1"/>
    </source>
</evidence>
<dbReference type="PANTHER" id="PTHR22812">
    <property type="entry name" value="CHROMOBOX PROTEIN"/>
    <property type="match status" value="1"/>
</dbReference>
<keyword evidence="9" id="KW-1185">Reference proteome</keyword>
<dbReference type="InterPro" id="IPR023780">
    <property type="entry name" value="Chromo_domain"/>
</dbReference>